<evidence type="ECO:0000256" key="1">
    <source>
        <dbReference type="ARBA" id="ARBA00007461"/>
    </source>
</evidence>
<evidence type="ECO:0000259" key="3">
    <source>
        <dbReference type="PROSITE" id="PS50249"/>
    </source>
</evidence>
<dbReference type="PROSITE" id="PS50249">
    <property type="entry name" value="MPN"/>
    <property type="match status" value="1"/>
</dbReference>
<feature type="region of interest" description="Disordered" evidence="2">
    <location>
        <begin position="1"/>
        <end position="29"/>
    </location>
</feature>
<dbReference type="Pfam" id="PF03665">
    <property type="entry name" value="UPF0172"/>
    <property type="match status" value="1"/>
</dbReference>
<dbReference type="InterPro" id="IPR037518">
    <property type="entry name" value="MPN"/>
</dbReference>
<dbReference type="InterPro" id="IPR005366">
    <property type="entry name" value="EMC8/9"/>
</dbReference>
<dbReference type="Proteomes" id="UP000053758">
    <property type="component" value="Unassembled WGS sequence"/>
</dbReference>
<evidence type="ECO:0000313" key="4">
    <source>
        <dbReference type="EMBL" id="GAK65378.1"/>
    </source>
</evidence>
<keyword evidence="5" id="KW-1185">Reference proteome</keyword>
<name>A0A081CFD2_PSEA2</name>
<comment type="similarity">
    <text evidence="1">Belongs to the EMC8/EMC9 family.</text>
</comment>
<dbReference type="CDD" id="cd08060">
    <property type="entry name" value="MPN_UPF0172"/>
    <property type="match status" value="1"/>
</dbReference>
<feature type="compositionally biased region" description="Low complexity" evidence="2">
    <location>
        <begin position="8"/>
        <end position="18"/>
    </location>
</feature>
<gene>
    <name evidence="4" type="ORF">PAN0_008d3595</name>
</gene>
<organism evidence="4">
    <name type="scientific">Pseudozyma antarctica</name>
    <name type="common">Yeast</name>
    <name type="synonym">Candida antarctica</name>
    <dbReference type="NCBI Taxonomy" id="84753"/>
    <lineage>
        <taxon>Eukaryota</taxon>
        <taxon>Fungi</taxon>
        <taxon>Dikarya</taxon>
        <taxon>Basidiomycota</taxon>
        <taxon>Ustilaginomycotina</taxon>
        <taxon>Ustilaginomycetes</taxon>
        <taxon>Ustilaginales</taxon>
        <taxon>Ustilaginaceae</taxon>
        <taxon>Moesziomyces</taxon>
    </lineage>
</organism>
<feature type="domain" description="MPN" evidence="3">
    <location>
        <begin position="60"/>
        <end position="191"/>
    </location>
</feature>
<dbReference type="AlphaFoldDB" id="A0A081CFD2"/>
<proteinExistence type="inferred from homology"/>
<dbReference type="GO" id="GO:0072546">
    <property type="term" value="C:EMC complex"/>
    <property type="evidence" value="ECO:0007669"/>
    <property type="project" value="InterPro"/>
</dbReference>
<dbReference type="EMBL" id="DF830075">
    <property type="protein sequence ID" value="GAK65378.1"/>
    <property type="molecule type" value="Genomic_DNA"/>
</dbReference>
<dbReference type="GeneID" id="26304454"/>
<accession>A0A081CFD2</accession>
<dbReference type="PANTHER" id="PTHR12941">
    <property type="entry name" value="ER MEMBRANE PROTEIN COMPLEX"/>
    <property type="match status" value="1"/>
</dbReference>
<dbReference type="Gene3D" id="3.40.140.10">
    <property type="entry name" value="Cytidine Deaminase, domain 2"/>
    <property type="match status" value="1"/>
</dbReference>
<reference evidence="4" key="1">
    <citation type="submission" date="2014-07" db="EMBL/GenBank/DDBJ databases">
        <title>Draft genome sequence of the yeast Pseudozyma antarctica JCM 10317 known as a producer of lipase B which used in a wide range of industrial applications.</title>
        <authorList>
            <person name="Morita T."/>
            <person name="Saika A."/>
            <person name="Koike H."/>
        </authorList>
    </citation>
    <scope>NUCLEOTIDE SEQUENCE</scope>
    <source>
        <strain evidence="4">JCM 10317</strain>
    </source>
</reference>
<evidence type="ECO:0000256" key="2">
    <source>
        <dbReference type="SAM" id="MobiDB-lite"/>
    </source>
</evidence>
<protein>
    <submittedName>
        <fullName evidence="4">UPF0172-domain-containing protein</fullName>
    </submittedName>
</protein>
<dbReference type="PANTHER" id="PTHR12941:SF10">
    <property type="entry name" value="ER MEMBRANE PROTEIN COMPLEX SUBUNIT 8_9 HOMOLOG"/>
    <property type="match status" value="1"/>
</dbReference>
<dbReference type="HOGENOM" id="CLU_087337_0_0_1"/>
<sequence length="278" mass="29814">MRPLGSIRNTRTRTNPTRRNGRSGIDNTGAHAIPFNLPTTALRSAPTSVRIVTMSTVSSVRVSPLAYKKLVLHAAKYPTSRVLGLLLADASSSSELLITDSIPLSHHWTSLAPAAEAALSLATSYAATRKLVVVGVYEAPELVATVAPSTHALRLAEKIAGLARREAVLVHVNNATILNPNTHAMTAYPVAAAQGKTEQKPKPLKQEALTLQQPDQVQKLYDAMNTSGDWEQLVDFDGKSPPPASIQDRNADIEACRCGTDHLENPALDWLQNPAISA</sequence>
<dbReference type="RefSeq" id="XP_014656582.1">
    <property type="nucleotide sequence ID" value="XM_014801096.1"/>
</dbReference>
<evidence type="ECO:0000313" key="5">
    <source>
        <dbReference type="Proteomes" id="UP000053758"/>
    </source>
</evidence>